<dbReference type="EMBL" id="MVHF01000058">
    <property type="protein sequence ID" value="ORA24161.1"/>
    <property type="molecule type" value="Genomic_DNA"/>
</dbReference>
<dbReference type="AlphaFoldDB" id="A0A1X0A266"/>
<accession>A0A1X0A266</accession>
<sequence>METSLNHTCTGGCGATVSDPRHPCDACRERIPSGLKRDLLLSLAGVEINTAVISAAEFFGKPIPQFLAGDSGLRVNQPRQGETTP</sequence>
<comment type="caution">
    <text evidence="1">The sequence shown here is derived from an EMBL/GenBank/DDBJ whole genome shotgun (WGS) entry which is preliminary data.</text>
</comment>
<dbReference type="OrthoDB" id="9876666at2"/>
<proteinExistence type="predicted"/>
<keyword evidence="2" id="KW-1185">Reference proteome</keyword>
<dbReference type="Proteomes" id="UP000192448">
    <property type="component" value="Unassembled WGS sequence"/>
</dbReference>
<dbReference type="RefSeq" id="WP_083170207.1">
    <property type="nucleotide sequence ID" value="NZ_MVHF01000058.1"/>
</dbReference>
<evidence type="ECO:0000313" key="2">
    <source>
        <dbReference type="Proteomes" id="UP000192448"/>
    </source>
</evidence>
<organism evidence="1 2">
    <name type="scientific">Mycobacterium aquaticum</name>
    <dbReference type="NCBI Taxonomy" id="1927124"/>
    <lineage>
        <taxon>Bacteria</taxon>
        <taxon>Bacillati</taxon>
        <taxon>Actinomycetota</taxon>
        <taxon>Actinomycetes</taxon>
        <taxon>Mycobacteriales</taxon>
        <taxon>Mycobacteriaceae</taxon>
        <taxon>Mycobacterium</taxon>
    </lineage>
</organism>
<gene>
    <name evidence="1" type="ORF">BST13_34440</name>
</gene>
<protein>
    <submittedName>
        <fullName evidence="1">Uncharacterized protein</fullName>
    </submittedName>
</protein>
<reference evidence="1 2" key="1">
    <citation type="submission" date="2017-02" db="EMBL/GenBank/DDBJ databases">
        <title>The new phylogeny of genus Mycobacterium.</title>
        <authorList>
            <person name="Tortoli E."/>
            <person name="Trovato A."/>
            <person name="Cirillo D.M."/>
        </authorList>
    </citation>
    <scope>NUCLEOTIDE SEQUENCE [LARGE SCALE GENOMIC DNA]</scope>
    <source>
        <strain evidence="1 2">RW6</strain>
    </source>
</reference>
<dbReference type="STRING" id="1927124.BST13_34440"/>
<evidence type="ECO:0000313" key="1">
    <source>
        <dbReference type="EMBL" id="ORA24161.1"/>
    </source>
</evidence>
<name>A0A1X0A266_9MYCO</name>